<evidence type="ECO:0000313" key="3">
    <source>
        <dbReference type="EMBL" id="ETO13418.1"/>
    </source>
</evidence>
<gene>
    <name evidence="3" type="ORF">RFI_23958</name>
</gene>
<feature type="coiled-coil region" evidence="1">
    <location>
        <begin position="140"/>
        <end position="174"/>
    </location>
</feature>
<dbReference type="EMBL" id="ASPP01020613">
    <property type="protein sequence ID" value="ETO13418.1"/>
    <property type="molecule type" value="Genomic_DNA"/>
</dbReference>
<evidence type="ECO:0000313" key="4">
    <source>
        <dbReference type="Proteomes" id="UP000023152"/>
    </source>
</evidence>
<name>X6MHF3_RETFI</name>
<proteinExistence type="predicted"/>
<evidence type="ECO:0000256" key="1">
    <source>
        <dbReference type="SAM" id="Coils"/>
    </source>
</evidence>
<dbReference type="Proteomes" id="UP000023152">
    <property type="component" value="Unassembled WGS sequence"/>
</dbReference>
<feature type="non-terminal residue" evidence="3">
    <location>
        <position position="1"/>
    </location>
</feature>
<accession>X6MHF3</accession>
<protein>
    <submittedName>
        <fullName evidence="3">Uncharacterized protein</fullName>
    </submittedName>
</protein>
<feature type="compositionally biased region" description="Polar residues" evidence="2">
    <location>
        <begin position="45"/>
        <end position="60"/>
    </location>
</feature>
<feature type="region of interest" description="Disordered" evidence="2">
    <location>
        <begin position="99"/>
        <end position="133"/>
    </location>
</feature>
<feature type="compositionally biased region" description="Basic and acidic residues" evidence="2">
    <location>
        <begin position="106"/>
        <end position="116"/>
    </location>
</feature>
<sequence length="262" mass="30655">DTQIHARIPILIRVKKKKKKKKKSQFFQKKKCRYRKQPKELISDKSATSVMKSTAETQSIKNDDKQLDKDEQIFYLQKLVKELKGEWVDLECGKEMEKVPATSLSDTERPKEEQSDAHQTAMEIKSSETRTDSERELEELLRVRSQCLEMQQTIEKLKLENSKLLKEKSELSKEGAILKLQCRQLKEAYEDDKKLASMKLIDFAFNDSPKMARTPVNSNQENVRIDNDIKNEKMVAMLDKCRTTRSRQAIGSLSRRQPQQRF</sequence>
<feature type="region of interest" description="Disordered" evidence="2">
    <location>
        <begin position="38"/>
        <end position="63"/>
    </location>
</feature>
<keyword evidence="4" id="KW-1185">Reference proteome</keyword>
<reference evidence="3 4" key="1">
    <citation type="journal article" date="2013" name="Curr. Biol.">
        <title>The Genome of the Foraminiferan Reticulomyxa filosa.</title>
        <authorList>
            <person name="Glockner G."/>
            <person name="Hulsmann N."/>
            <person name="Schleicher M."/>
            <person name="Noegel A.A."/>
            <person name="Eichinger L."/>
            <person name="Gallinger C."/>
            <person name="Pawlowski J."/>
            <person name="Sierra R."/>
            <person name="Euteneuer U."/>
            <person name="Pillet L."/>
            <person name="Moustafa A."/>
            <person name="Platzer M."/>
            <person name="Groth M."/>
            <person name="Szafranski K."/>
            <person name="Schliwa M."/>
        </authorList>
    </citation>
    <scope>NUCLEOTIDE SEQUENCE [LARGE SCALE GENOMIC DNA]</scope>
</reference>
<comment type="caution">
    <text evidence="3">The sequence shown here is derived from an EMBL/GenBank/DDBJ whole genome shotgun (WGS) entry which is preliminary data.</text>
</comment>
<keyword evidence="1" id="KW-0175">Coiled coil</keyword>
<organism evidence="3 4">
    <name type="scientific">Reticulomyxa filosa</name>
    <dbReference type="NCBI Taxonomy" id="46433"/>
    <lineage>
        <taxon>Eukaryota</taxon>
        <taxon>Sar</taxon>
        <taxon>Rhizaria</taxon>
        <taxon>Retaria</taxon>
        <taxon>Foraminifera</taxon>
        <taxon>Monothalamids</taxon>
        <taxon>Reticulomyxidae</taxon>
        <taxon>Reticulomyxa</taxon>
    </lineage>
</organism>
<evidence type="ECO:0000256" key="2">
    <source>
        <dbReference type="SAM" id="MobiDB-lite"/>
    </source>
</evidence>
<dbReference type="AlphaFoldDB" id="X6MHF3"/>